<evidence type="ECO:0000259" key="3">
    <source>
        <dbReference type="PROSITE" id="PS50075"/>
    </source>
</evidence>
<evidence type="ECO:0000256" key="2">
    <source>
        <dbReference type="ARBA" id="ARBA00022553"/>
    </source>
</evidence>
<keyword evidence="2" id="KW-0597">Phosphoprotein</keyword>
<proteinExistence type="predicted"/>
<dbReference type="PROSITE" id="PS50075">
    <property type="entry name" value="CARRIER"/>
    <property type="match status" value="1"/>
</dbReference>
<dbReference type="KEGG" id="gsn:YC6258_04756"/>
<dbReference type="PATRIC" id="fig|1445510.3.peg.4719"/>
<evidence type="ECO:0000313" key="5">
    <source>
        <dbReference type="Proteomes" id="UP000032266"/>
    </source>
</evidence>
<dbReference type="SMART" id="SM01294">
    <property type="entry name" value="PKS_PP_betabranch"/>
    <property type="match status" value="1"/>
</dbReference>
<sequence length="106" mass="12113">MTSLVTTLLNKLSFAETKQENLVINETSIKDWLIQRMAKMKKIAPAEVDTARTFEEYGLDSIVAVRVVGDLEKFIDQRLSPALLFEYQSIDELSRYLANELNTQEA</sequence>
<dbReference type="InterPro" id="IPR009081">
    <property type="entry name" value="PP-bd_ACP"/>
</dbReference>
<dbReference type="HOGENOM" id="CLU_157807_2_0_6"/>
<feature type="domain" description="Carrier" evidence="3">
    <location>
        <begin position="24"/>
        <end position="101"/>
    </location>
</feature>
<name>A0A0C5VU22_9GAMM</name>
<dbReference type="Pfam" id="PF00550">
    <property type="entry name" value="PP-binding"/>
    <property type="match status" value="1"/>
</dbReference>
<dbReference type="PROSITE" id="PS00012">
    <property type="entry name" value="PHOSPHOPANTETHEINE"/>
    <property type="match status" value="1"/>
</dbReference>
<dbReference type="SUPFAM" id="SSF47336">
    <property type="entry name" value="ACP-like"/>
    <property type="match status" value="1"/>
</dbReference>
<dbReference type="SMART" id="SM00823">
    <property type="entry name" value="PKS_PP"/>
    <property type="match status" value="1"/>
</dbReference>
<accession>A0A0C5VU22</accession>
<reference evidence="4 5" key="1">
    <citation type="submission" date="2014-01" db="EMBL/GenBank/DDBJ databases">
        <title>Full genme sequencing of cellulolytic bacterium Gynuella sunshinyii YC6258T gen. nov., sp. nov.</title>
        <authorList>
            <person name="Khan H."/>
            <person name="Chung E.J."/>
            <person name="Chung Y.R."/>
        </authorList>
    </citation>
    <scope>NUCLEOTIDE SEQUENCE [LARGE SCALE GENOMIC DNA]</scope>
    <source>
        <strain evidence="4 5">YC6258</strain>
    </source>
</reference>
<protein>
    <recommendedName>
        <fullName evidence="3">Carrier domain-containing protein</fullName>
    </recommendedName>
</protein>
<evidence type="ECO:0000313" key="4">
    <source>
        <dbReference type="EMBL" id="AJQ96788.1"/>
    </source>
</evidence>
<dbReference type="AlphaFoldDB" id="A0A0C5VU22"/>
<dbReference type="STRING" id="1445510.YC6258_04756"/>
<dbReference type="Gene3D" id="1.10.1200.10">
    <property type="entry name" value="ACP-like"/>
    <property type="match status" value="1"/>
</dbReference>
<evidence type="ECO:0000256" key="1">
    <source>
        <dbReference type="ARBA" id="ARBA00022450"/>
    </source>
</evidence>
<gene>
    <name evidence="4" type="ORF">YC6258_04756</name>
</gene>
<dbReference type="GO" id="GO:0031177">
    <property type="term" value="F:phosphopantetheine binding"/>
    <property type="evidence" value="ECO:0007669"/>
    <property type="project" value="InterPro"/>
</dbReference>
<organism evidence="4 5">
    <name type="scientific">Gynuella sunshinyii YC6258</name>
    <dbReference type="NCBI Taxonomy" id="1445510"/>
    <lineage>
        <taxon>Bacteria</taxon>
        <taxon>Pseudomonadati</taxon>
        <taxon>Pseudomonadota</taxon>
        <taxon>Gammaproteobacteria</taxon>
        <taxon>Oceanospirillales</taxon>
        <taxon>Saccharospirillaceae</taxon>
        <taxon>Gynuella</taxon>
    </lineage>
</organism>
<dbReference type="InterPro" id="IPR020806">
    <property type="entry name" value="PKS_PP-bd"/>
</dbReference>
<dbReference type="Proteomes" id="UP000032266">
    <property type="component" value="Chromosome"/>
</dbReference>
<dbReference type="InterPro" id="IPR036736">
    <property type="entry name" value="ACP-like_sf"/>
</dbReference>
<dbReference type="EMBL" id="CP007142">
    <property type="protein sequence ID" value="AJQ96788.1"/>
    <property type="molecule type" value="Genomic_DNA"/>
</dbReference>
<dbReference type="OrthoDB" id="9023404at2"/>
<keyword evidence="5" id="KW-1185">Reference proteome</keyword>
<dbReference type="RefSeq" id="WP_044618714.1">
    <property type="nucleotide sequence ID" value="NZ_CP007142.1"/>
</dbReference>
<keyword evidence="1" id="KW-0596">Phosphopantetheine</keyword>
<dbReference type="InterPro" id="IPR006162">
    <property type="entry name" value="Ppantetheine_attach_site"/>
</dbReference>